<evidence type="ECO:0000313" key="10">
    <source>
        <dbReference type="EMBL" id="SDF90969.1"/>
    </source>
</evidence>
<comment type="catalytic activity">
    <reaction evidence="1 5">
        <text>Hydrolysis of terminal, non-reducing alpha-D-galactose residues in alpha-D-galactosides, including galactose oligosaccharides, galactomannans and galactolipids.</text>
        <dbReference type="EC" id="3.2.1.22"/>
    </reaction>
</comment>
<dbReference type="Pfam" id="PF02065">
    <property type="entry name" value="Melibiase"/>
    <property type="match status" value="1"/>
</dbReference>
<dbReference type="Proteomes" id="UP000198748">
    <property type="component" value="Unassembled WGS sequence"/>
</dbReference>
<feature type="binding site" evidence="7">
    <location>
        <position position="526"/>
    </location>
    <ligand>
        <name>substrate</name>
    </ligand>
</feature>
<protein>
    <recommendedName>
        <fullName evidence="2 5">Alpha-galactosidase</fullName>
        <ecNumber evidence="2 5">3.2.1.22</ecNumber>
    </recommendedName>
</protein>
<dbReference type="PIRSF" id="PIRSF005536">
    <property type="entry name" value="Agal"/>
    <property type="match status" value="1"/>
</dbReference>
<dbReference type="STRING" id="659014.SAMN04487996_113163"/>
<dbReference type="Pfam" id="PF16874">
    <property type="entry name" value="Glyco_hydro_36C"/>
    <property type="match status" value="1"/>
</dbReference>
<dbReference type="SUPFAM" id="SSF51445">
    <property type="entry name" value="(Trans)glycosidases"/>
    <property type="match status" value="1"/>
</dbReference>
<evidence type="ECO:0000313" key="11">
    <source>
        <dbReference type="Proteomes" id="UP000198748"/>
    </source>
</evidence>
<gene>
    <name evidence="10" type="ORF">SAMN04487996_113163</name>
</gene>
<dbReference type="InterPro" id="IPR013785">
    <property type="entry name" value="Aldolase_TIM"/>
</dbReference>
<dbReference type="InterPro" id="IPR002252">
    <property type="entry name" value="Glyco_hydro_36"/>
</dbReference>
<accession>A0A1G7PZ86</accession>
<evidence type="ECO:0000259" key="8">
    <source>
        <dbReference type="Pfam" id="PF16874"/>
    </source>
</evidence>
<dbReference type="OrthoDB" id="9758822at2"/>
<reference evidence="11" key="1">
    <citation type="submission" date="2016-10" db="EMBL/GenBank/DDBJ databases">
        <authorList>
            <person name="Varghese N."/>
            <person name="Submissions S."/>
        </authorList>
    </citation>
    <scope>NUCLEOTIDE SEQUENCE [LARGE SCALE GENOMIC DNA]</scope>
    <source>
        <strain evidence="11">DSM 25329</strain>
    </source>
</reference>
<dbReference type="PANTHER" id="PTHR43053:SF3">
    <property type="entry name" value="ALPHA-GALACTOSIDASE C-RELATED"/>
    <property type="match status" value="1"/>
</dbReference>
<feature type="binding site" evidence="7">
    <location>
        <begin position="476"/>
        <end position="480"/>
    </location>
    <ligand>
        <name>substrate</name>
    </ligand>
</feature>
<dbReference type="Gene3D" id="2.60.40.1180">
    <property type="entry name" value="Golgi alpha-mannosidase II"/>
    <property type="match status" value="1"/>
</dbReference>
<dbReference type="InterPro" id="IPR013780">
    <property type="entry name" value="Glyco_hydro_b"/>
</dbReference>
<keyword evidence="4 5" id="KW-0326">Glycosidase</keyword>
<proteinExistence type="inferred from homology"/>
<dbReference type="Gene3D" id="3.20.20.70">
    <property type="entry name" value="Aldolase class I"/>
    <property type="match status" value="1"/>
</dbReference>
<dbReference type="GO" id="GO:0016052">
    <property type="term" value="P:carbohydrate catabolic process"/>
    <property type="evidence" value="ECO:0007669"/>
    <property type="project" value="InterPro"/>
</dbReference>
<keyword evidence="11" id="KW-1185">Reference proteome</keyword>
<dbReference type="Gene3D" id="2.70.98.60">
    <property type="entry name" value="alpha-galactosidase from lactobacil brevis"/>
    <property type="match status" value="1"/>
</dbReference>
<dbReference type="InterPro" id="IPR031705">
    <property type="entry name" value="Glyco_hydro_36_C"/>
</dbReference>
<feature type="binding site" evidence="7">
    <location>
        <position position="442"/>
    </location>
    <ligand>
        <name>substrate</name>
    </ligand>
</feature>
<dbReference type="InterPro" id="IPR017853">
    <property type="entry name" value="GH"/>
</dbReference>
<evidence type="ECO:0000256" key="5">
    <source>
        <dbReference type="PIRNR" id="PIRNR005536"/>
    </source>
</evidence>
<dbReference type="EC" id="3.2.1.22" evidence="2 5"/>
<dbReference type="CDD" id="cd14791">
    <property type="entry name" value="GH36"/>
    <property type="match status" value="1"/>
</dbReference>
<organism evidence="10 11">
    <name type="scientific">Dyadobacter soli</name>
    <dbReference type="NCBI Taxonomy" id="659014"/>
    <lineage>
        <taxon>Bacteria</taxon>
        <taxon>Pseudomonadati</taxon>
        <taxon>Bacteroidota</taxon>
        <taxon>Cytophagia</taxon>
        <taxon>Cytophagales</taxon>
        <taxon>Spirosomataceae</taxon>
        <taxon>Dyadobacter</taxon>
    </lineage>
</organism>
<evidence type="ECO:0000256" key="2">
    <source>
        <dbReference type="ARBA" id="ARBA00012755"/>
    </source>
</evidence>
<feature type="binding site" evidence="7">
    <location>
        <position position="548"/>
    </location>
    <ligand>
        <name>substrate</name>
    </ligand>
</feature>
<feature type="domain" description="Glycosyl hydrolase family 36 C-terminal" evidence="8">
    <location>
        <begin position="649"/>
        <end position="736"/>
    </location>
</feature>
<dbReference type="InterPro" id="IPR038417">
    <property type="entry name" value="Alpga-gal_N_sf"/>
</dbReference>
<dbReference type="Pfam" id="PF16875">
    <property type="entry name" value="Glyco_hydro_36N"/>
    <property type="match status" value="1"/>
</dbReference>
<dbReference type="InterPro" id="IPR050985">
    <property type="entry name" value="Alpha-glycosidase_related"/>
</dbReference>
<dbReference type="FunFam" id="3.20.20.70:FF:000118">
    <property type="entry name" value="Alpha-galactosidase"/>
    <property type="match status" value="1"/>
</dbReference>
<dbReference type="RefSeq" id="WP_090154593.1">
    <property type="nucleotide sequence ID" value="NZ_FNAN01000013.1"/>
</dbReference>
<dbReference type="PANTHER" id="PTHR43053">
    <property type="entry name" value="GLYCOSIDASE FAMILY 31"/>
    <property type="match status" value="1"/>
</dbReference>
<dbReference type="PROSITE" id="PS00512">
    <property type="entry name" value="ALPHA_GALACTOSIDASE"/>
    <property type="match status" value="1"/>
</dbReference>
<evidence type="ECO:0000256" key="7">
    <source>
        <dbReference type="PIRSR" id="PIRSR005536-2"/>
    </source>
</evidence>
<evidence type="ECO:0000256" key="4">
    <source>
        <dbReference type="ARBA" id="ARBA00023295"/>
    </source>
</evidence>
<dbReference type="AlphaFoldDB" id="A0A1G7PZ86"/>
<dbReference type="InterPro" id="IPR031704">
    <property type="entry name" value="Glyco_hydro_36_N"/>
</dbReference>
<name>A0A1G7PZ86_9BACT</name>
<feature type="active site" description="Proton donor" evidence="6">
    <location>
        <position position="548"/>
    </location>
</feature>
<dbReference type="GO" id="GO:0004557">
    <property type="term" value="F:alpha-galactosidase activity"/>
    <property type="evidence" value="ECO:0007669"/>
    <property type="project" value="UniProtKB-UniRule"/>
</dbReference>
<dbReference type="InterPro" id="IPR000111">
    <property type="entry name" value="Glyco_hydro_27/36_CS"/>
</dbReference>
<feature type="active site" description="Nucleophile" evidence="6">
    <location>
        <position position="478"/>
    </location>
</feature>
<evidence type="ECO:0000256" key="3">
    <source>
        <dbReference type="ARBA" id="ARBA00022801"/>
    </source>
</evidence>
<feature type="binding site" evidence="7">
    <location>
        <begin position="362"/>
        <end position="363"/>
    </location>
    <ligand>
        <name>substrate</name>
    </ligand>
</feature>
<evidence type="ECO:0000256" key="1">
    <source>
        <dbReference type="ARBA" id="ARBA00001255"/>
    </source>
</evidence>
<evidence type="ECO:0000259" key="9">
    <source>
        <dbReference type="Pfam" id="PF16875"/>
    </source>
</evidence>
<dbReference type="EMBL" id="FNAN01000013">
    <property type="protein sequence ID" value="SDF90969.1"/>
    <property type="molecule type" value="Genomic_DNA"/>
</dbReference>
<feature type="binding site" evidence="7">
    <location>
        <position position="195"/>
    </location>
    <ligand>
        <name>substrate</name>
    </ligand>
</feature>
<feature type="domain" description="Glycosyl hydrolase family 36 N-terminal" evidence="9">
    <location>
        <begin position="55"/>
        <end position="282"/>
    </location>
</feature>
<evidence type="ECO:0000256" key="6">
    <source>
        <dbReference type="PIRSR" id="PIRSR005536-1"/>
    </source>
</evidence>
<keyword evidence="3 5" id="KW-0378">Hydrolase</keyword>
<sequence length="739" mass="83831">MNRIPSLFRIAPLAAILVLNLLLNPFSASGQNPQKDIIRINTTASSLVLGVDNQGQLKQLYFGKRMDDSLPEGAVQQAAAAFPAYGTNVSDAALRITHADGNLTTRLVYERNSVSKIDANVTQWTIFLKDAYYPLQVRLCYKTYNDQNIIEQWMELEHKEKTPVMLYNFASASFAFQSPGAAAPGAHLNYFYGDWAKEFNAVETALTEGTKVLDSKLGVRTDQMTNPSFLLALNGKMDEEHGEVFAGALAWPGNWQFRFEMDYQKRLQVTAGMNPFASQYQLTPGTVFKTPAFLFTFSADGSGEVTRRFHRWARKYGIKDGYASRDILLNNWEATYFDFDEAKLSTIIKDAASMGFELFLLDDGWFGNKYPRNNDNAGLGDWAVNTKKLPHGIPYLIEQCRQHNLKFGLWVEPEMVNPKSELYEKHPEWALTAPHRDIDVQRNQLILDLANPAVQDYVYGVLEKVVADNKGISYLKWDCNRYLTNPGSAYLPKDQQSHIFIEYSRGLMKVLDRFRKKFPDVTMMVCSGGGGRMDYGTMPYFQEYWPSDNTDALDRIKIQWGANHFYPALGLASHVSVTPNHMTGRTTPLKFRFDVAMSGKLGMDLQPGMMTPEEKAFSKKAIQTYKEIRNVVLHGDLYRIQSPYTHARAAIAYVSEKQDSALVFNYLQRKSIYGDNTTIKLKGLKKDARYKLTEINKGTFTRLEAYEGKTFTGEYLMTTGVQFTMYNEFESAVVLLTSL</sequence>
<dbReference type="PRINTS" id="PR00743">
    <property type="entry name" value="GLHYDRLASE36"/>
</dbReference>
<comment type="similarity">
    <text evidence="5">Belongs to the glycosyl hydrolase.</text>
</comment>